<feature type="domain" description="DUF7587" evidence="1">
    <location>
        <begin position="35"/>
        <end position="154"/>
    </location>
</feature>
<dbReference type="InParanoid" id="A0A2N3NFU7"/>
<dbReference type="Proteomes" id="UP000233524">
    <property type="component" value="Unassembled WGS sequence"/>
</dbReference>
<evidence type="ECO:0000313" key="2">
    <source>
        <dbReference type="EMBL" id="PKS11295.1"/>
    </source>
</evidence>
<protein>
    <recommendedName>
        <fullName evidence="1">DUF7587 domain-containing protein</fullName>
    </recommendedName>
</protein>
<name>A0A2N3NFU7_9PEZI</name>
<dbReference type="VEuPathDB" id="FungiDB:jhhlp_003057"/>
<reference evidence="2 3" key="1">
    <citation type="journal article" date="2017" name="G3 (Bethesda)">
        <title>First Draft Genome Sequence of the Pathogenic Fungus Lomentospora prolificans (Formerly Scedosporium prolificans).</title>
        <authorList>
            <person name="Luo R."/>
            <person name="Zimin A."/>
            <person name="Workman R."/>
            <person name="Fan Y."/>
            <person name="Pertea G."/>
            <person name="Grossman N."/>
            <person name="Wear M.P."/>
            <person name="Jia B."/>
            <person name="Miller H."/>
            <person name="Casadevall A."/>
            <person name="Timp W."/>
            <person name="Zhang S.X."/>
            <person name="Salzberg S.L."/>
        </authorList>
    </citation>
    <scope>NUCLEOTIDE SEQUENCE [LARGE SCALE GENOMIC DNA]</scope>
    <source>
        <strain evidence="2 3">JHH-5317</strain>
    </source>
</reference>
<gene>
    <name evidence="2" type="ORF">jhhlp_003057</name>
</gene>
<comment type="caution">
    <text evidence="2">The sequence shown here is derived from an EMBL/GenBank/DDBJ whole genome shotgun (WGS) entry which is preliminary data.</text>
</comment>
<dbReference type="STRING" id="41688.A0A2N3NFU7"/>
<dbReference type="AlphaFoldDB" id="A0A2N3NFU7"/>
<sequence>MIESISTGSALQDFLSPLHSPPKPKSLPFCQKHEVPKYLFRVHSPTTAGETSLNTVMPPACHHGTQHTGKDLFAMKAKDAASLINRHLRWDPAHEDQCNLISWTSSLLFALQYGLYKNLGSRKRSQLTEINILVLDTSEFPTGTFMNDLDLIDYFADHDTSSGKDLKSLGRLRRGSWGYYFGEYISQGRLDIKGQCKQATMQDLIDLGLFTFLPELGQRDKWVLWANRVLELRKVDESPVSTQSVVRRAVVIATAGFGDDFAIPIAIMLLALKNTRPDDPTILRGFATMFTAEELGAVTPRQMKINPYHMPEVSRFGDLMREIFHYCTSELAMLNMESHFSQLEVTPPRGS</sequence>
<keyword evidence="3" id="KW-1185">Reference proteome</keyword>
<evidence type="ECO:0000259" key="1">
    <source>
        <dbReference type="Pfam" id="PF24494"/>
    </source>
</evidence>
<dbReference type="EMBL" id="NLAX01000008">
    <property type="protein sequence ID" value="PKS11295.1"/>
    <property type="molecule type" value="Genomic_DNA"/>
</dbReference>
<dbReference type="OrthoDB" id="4152607at2759"/>
<proteinExistence type="predicted"/>
<dbReference type="Pfam" id="PF24494">
    <property type="entry name" value="DUF7587"/>
    <property type="match status" value="1"/>
</dbReference>
<dbReference type="InterPro" id="IPR056009">
    <property type="entry name" value="DUF7587"/>
</dbReference>
<organism evidence="2 3">
    <name type="scientific">Lomentospora prolificans</name>
    <dbReference type="NCBI Taxonomy" id="41688"/>
    <lineage>
        <taxon>Eukaryota</taxon>
        <taxon>Fungi</taxon>
        <taxon>Dikarya</taxon>
        <taxon>Ascomycota</taxon>
        <taxon>Pezizomycotina</taxon>
        <taxon>Sordariomycetes</taxon>
        <taxon>Hypocreomycetidae</taxon>
        <taxon>Microascales</taxon>
        <taxon>Microascaceae</taxon>
        <taxon>Lomentospora</taxon>
    </lineage>
</organism>
<accession>A0A2N3NFU7</accession>
<evidence type="ECO:0000313" key="3">
    <source>
        <dbReference type="Proteomes" id="UP000233524"/>
    </source>
</evidence>